<dbReference type="GO" id="GO:0022625">
    <property type="term" value="C:cytosolic large ribosomal subunit"/>
    <property type="evidence" value="ECO:0007669"/>
    <property type="project" value="TreeGrafter"/>
</dbReference>
<dbReference type="HAMAP" id="MF_01366">
    <property type="entry name" value="Ribosomal_uL13"/>
    <property type="match status" value="1"/>
</dbReference>
<dbReference type="GO" id="GO:0017148">
    <property type="term" value="P:negative regulation of translation"/>
    <property type="evidence" value="ECO:0007669"/>
    <property type="project" value="TreeGrafter"/>
</dbReference>
<proteinExistence type="inferred from homology"/>
<dbReference type="InterPro" id="IPR036899">
    <property type="entry name" value="Ribosomal_uL13_sf"/>
</dbReference>
<dbReference type="GO" id="GO:0003735">
    <property type="term" value="F:structural constituent of ribosome"/>
    <property type="evidence" value="ECO:0007669"/>
    <property type="project" value="InterPro"/>
</dbReference>
<protein>
    <recommendedName>
        <fullName evidence="4">Large ribosomal subunit protein uL13</fullName>
    </recommendedName>
</protein>
<evidence type="ECO:0000313" key="6">
    <source>
        <dbReference type="Proteomes" id="UP000176700"/>
    </source>
</evidence>
<name>A0A1G2FZA1_9BACT</name>
<dbReference type="Pfam" id="PF00572">
    <property type="entry name" value="Ribosomal_L13"/>
    <property type="match status" value="1"/>
</dbReference>
<comment type="similarity">
    <text evidence="1 4">Belongs to the universal ribosomal protein uL13 family.</text>
</comment>
<organism evidence="5 6">
    <name type="scientific">Candidatus Ryanbacteria bacterium RIFCSPHIGHO2_01_45_13</name>
    <dbReference type="NCBI Taxonomy" id="1802112"/>
    <lineage>
        <taxon>Bacteria</taxon>
        <taxon>Candidatus Ryaniibacteriota</taxon>
    </lineage>
</organism>
<dbReference type="NCBIfam" id="TIGR01066">
    <property type="entry name" value="rplM_bact"/>
    <property type="match status" value="1"/>
</dbReference>
<evidence type="ECO:0000256" key="3">
    <source>
        <dbReference type="ARBA" id="ARBA00023274"/>
    </source>
</evidence>
<gene>
    <name evidence="4" type="primary">rplM</name>
    <name evidence="5" type="ORF">A2W41_02335</name>
</gene>
<comment type="subunit">
    <text evidence="4">Part of the 50S ribosomal subunit.</text>
</comment>
<dbReference type="CDD" id="cd00392">
    <property type="entry name" value="Ribosomal_L13"/>
    <property type="match status" value="1"/>
</dbReference>
<keyword evidence="2 4" id="KW-0689">Ribosomal protein</keyword>
<dbReference type="Proteomes" id="UP000176700">
    <property type="component" value="Unassembled WGS sequence"/>
</dbReference>
<dbReference type="SUPFAM" id="SSF52161">
    <property type="entry name" value="Ribosomal protein L13"/>
    <property type="match status" value="1"/>
</dbReference>
<evidence type="ECO:0000313" key="5">
    <source>
        <dbReference type="EMBL" id="OGZ42930.1"/>
    </source>
</evidence>
<reference evidence="5 6" key="1">
    <citation type="journal article" date="2016" name="Nat. Commun.">
        <title>Thousands of microbial genomes shed light on interconnected biogeochemical processes in an aquifer system.</title>
        <authorList>
            <person name="Anantharaman K."/>
            <person name="Brown C.T."/>
            <person name="Hug L.A."/>
            <person name="Sharon I."/>
            <person name="Castelle C.J."/>
            <person name="Probst A.J."/>
            <person name="Thomas B.C."/>
            <person name="Singh A."/>
            <person name="Wilkins M.J."/>
            <person name="Karaoz U."/>
            <person name="Brodie E.L."/>
            <person name="Williams K.H."/>
            <person name="Hubbard S.S."/>
            <person name="Banfield J.F."/>
        </authorList>
    </citation>
    <scope>NUCLEOTIDE SEQUENCE [LARGE SCALE GENOMIC DNA]</scope>
</reference>
<dbReference type="InterPro" id="IPR005823">
    <property type="entry name" value="Ribosomal_uL13_bac-type"/>
</dbReference>
<dbReference type="Gene3D" id="3.90.1180.10">
    <property type="entry name" value="Ribosomal protein L13"/>
    <property type="match status" value="1"/>
</dbReference>
<dbReference type="EMBL" id="MHNI01000012">
    <property type="protein sequence ID" value="OGZ42930.1"/>
    <property type="molecule type" value="Genomic_DNA"/>
</dbReference>
<accession>A0A1G2FZA1</accession>
<dbReference type="PIRSF" id="PIRSF002181">
    <property type="entry name" value="Ribosomal_L13"/>
    <property type="match status" value="1"/>
</dbReference>
<comment type="function">
    <text evidence="4">This protein is one of the early assembly proteins of the 50S ribosomal subunit, although it is not seen to bind rRNA by itself. It is important during the early stages of 50S assembly.</text>
</comment>
<dbReference type="GO" id="GO:0006412">
    <property type="term" value="P:translation"/>
    <property type="evidence" value="ECO:0007669"/>
    <property type="project" value="UniProtKB-UniRule"/>
</dbReference>
<dbReference type="AlphaFoldDB" id="A0A1G2FZA1"/>
<evidence type="ECO:0000256" key="2">
    <source>
        <dbReference type="ARBA" id="ARBA00022980"/>
    </source>
</evidence>
<evidence type="ECO:0000256" key="4">
    <source>
        <dbReference type="HAMAP-Rule" id="MF_01366"/>
    </source>
</evidence>
<evidence type="ECO:0000256" key="1">
    <source>
        <dbReference type="ARBA" id="ARBA00006227"/>
    </source>
</evidence>
<dbReference type="GO" id="GO:0003729">
    <property type="term" value="F:mRNA binding"/>
    <property type="evidence" value="ECO:0007669"/>
    <property type="project" value="TreeGrafter"/>
</dbReference>
<dbReference type="InterPro" id="IPR005822">
    <property type="entry name" value="Ribosomal_uL13"/>
</dbReference>
<comment type="caution">
    <text evidence="5">The sequence shown here is derived from an EMBL/GenBank/DDBJ whole genome shotgun (WGS) entry which is preliminary data.</text>
</comment>
<dbReference type="PANTHER" id="PTHR11545:SF2">
    <property type="entry name" value="LARGE RIBOSOMAL SUBUNIT PROTEIN UL13M"/>
    <property type="match status" value="1"/>
</dbReference>
<keyword evidence="3 4" id="KW-0687">Ribonucleoprotein</keyword>
<dbReference type="PANTHER" id="PTHR11545">
    <property type="entry name" value="RIBOSOMAL PROTEIN L13"/>
    <property type="match status" value="1"/>
</dbReference>
<sequence length="124" mass="13698">MLLMEERIITINAEGKALGRVASRVAAILIGKNTAAFKTNKVSPVEVVVYNAAKVGVSGKKRDTKQYKKFSGYPGGLKYVSFDKLAKRDPTLPLLKAIEGMIPKNKLKGQRLRNLKLYAYGKED</sequence>